<organism evidence="4 5">
    <name type="scientific">Elliptochloris bilobata</name>
    <dbReference type="NCBI Taxonomy" id="381761"/>
    <lineage>
        <taxon>Eukaryota</taxon>
        <taxon>Viridiplantae</taxon>
        <taxon>Chlorophyta</taxon>
        <taxon>core chlorophytes</taxon>
        <taxon>Trebouxiophyceae</taxon>
        <taxon>Trebouxiophyceae incertae sedis</taxon>
        <taxon>Elliptochloris clade</taxon>
        <taxon>Elliptochloris</taxon>
    </lineage>
</organism>
<feature type="domain" description="RRM" evidence="3">
    <location>
        <begin position="199"/>
        <end position="271"/>
    </location>
</feature>
<evidence type="ECO:0000313" key="4">
    <source>
        <dbReference type="EMBL" id="KAK9845716.1"/>
    </source>
</evidence>
<feature type="domain" description="RRM" evidence="3">
    <location>
        <begin position="100"/>
        <end position="178"/>
    </location>
</feature>
<dbReference type="EMBL" id="JALJOU010000002">
    <property type="protein sequence ID" value="KAK9845716.1"/>
    <property type="molecule type" value="Genomic_DNA"/>
</dbReference>
<comment type="caution">
    <text evidence="4">The sequence shown here is derived from an EMBL/GenBank/DDBJ whole genome shotgun (WGS) entry which is preliminary data.</text>
</comment>
<evidence type="ECO:0000256" key="2">
    <source>
        <dbReference type="PROSITE-ProRule" id="PRU00176"/>
    </source>
</evidence>
<name>A0AAW1SJM6_9CHLO</name>
<evidence type="ECO:0000256" key="1">
    <source>
        <dbReference type="ARBA" id="ARBA00022884"/>
    </source>
</evidence>
<keyword evidence="1 2" id="KW-0694">RNA-binding</keyword>
<dbReference type="PANTHER" id="PTHR47640:SF5">
    <property type="entry name" value="RRM DOMAIN-CONTAINING PROTEIN"/>
    <property type="match status" value="1"/>
</dbReference>
<dbReference type="AlphaFoldDB" id="A0AAW1SJM6"/>
<gene>
    <name evidence="4" type="ORF">WJX81_000399</name>
</gene>
<dbReference type="Pfam" id="PF00076">
    <property type="entry name" value="RRM_1"/>
    <property type="match status" value="3"/>
</dbReference>
<dbReference type="SUPFAM" id="SSF54928">
    <property type="entry name" value="RNA-binding domain, RBD"/>
    <property type="match status" value="2"/>
</dbReference>
<protein>
    <recommendedName>
        <fullName evidence="3">RRM domain-containing protein</fullName>
    </recommendedName>
</protein>
<dbReference type="Proteomes" id="UP001445335">
    <property type="component" value="Unassembled WGS sequence"/>
</dbReference>
<dbReference type="InterPro" id="IPR000504">
    <property type="entry name" value="RRM_dom"/>
</dbReference>
<dbReference type="PROSITE" id="PS50102">
    <property type="entry name" value="RRM"/>
    <property type="match status" value="3"/>
</dbReference>
<keyword evidence="5" id="KW-1185">Reference proteome</keyword>
<dbReference type="SMART" id="SM00360">
    <property type="entry name" value="RRM"/>
    <property type="match status" value="3"/>
</dbReference>
<evidence type="ECO:0000259" key="3">
    <source>
        <dbReference type="PROSITE" id="PS50102"/>
    </source>
</evidence>
<dbReference type="InterPro" id="IPR035979">
    <property type="entry name" value="RBD_domain_sf"/>
</dbReference>
<dbReference type="InterPro" id="IPR012677">
    <property type="entry name" value="Nucleotide-bd_a/b_plait_sf"/>
</dbReference>
<reference evidence="4 5" key="1">
    <citation type="journal article" date="2024" name="Nat. Commun.">
        <title>Phylogenomics reveals the evolutionary origins of lichenization in chlorophyte algae.</title>
        <authorList>
            <person name="Puginier C."/>
            <person name="Libourel C."/>
            <person name="Otte J."/>
            <person name="Skaloud P."/>
            <person name="Haon M."/>
            <person name="Grisel S."/>
            <person name="Petersen M."/>
            <person name="Berrin J.G."/>
            <person name="Delaux P.M."/>
            <person name="Dal Grande F."/>
            <person name="Keller J."/>
        </authorList>
    </citation>
    <scope>NUCLEOTIDE SEQUENCE [LARGE SCALE GENOMIC DNA]</scope>
    <source>
        <strain evidence="4 5">SAG 245.80</strain>
    </source>
</reference>
<dbReference type="InterPro" id="IPR003954">
    <property type="entry name" value="RRM_euk-type"/>
</dbReference>
<dbReference type="PANTHER" id="PTHR47640">
    <property type="entry name" value="TRNA SELENOCYSTEINE 1-ASSOCIATED PROTEIN 1-RELATED-RELATED"/>
    <property type="match status" value="1"/>
</dbReference>
<accession>A0AAW1SJM6</accession>
<dbReference type="Gene3D" id="3.30.70.330">
    <property type="match status" value="3"/>
</dbReference>
<evidence type="ECO:0000313" key="5">
    <source>
        <dbReference type="Proteomes" id="UP001445335"/>
    </source>
</evidence>
<dbReference type="InterPro" id="IPR050825">
    <property type="entry name" value="RBM42_RBP45_47-like"/>
</dbReference>
<proteinExistence type="predicted"/>
<dbReference type="SMART" id="SM00361">
    <property type="entry name" value="RRM_1"/>
    <property type="match status" value="3"/>
</dbReference>
<dbReference type="GO" id="GO:0003729">
    <property type="term" value="F:mRNA binding"/>
    <property type="evidence" value="ECO:0007669"/>
    <property type="project" value="InterPro"/>
</dbReference>
<sequence>MAAAAEQEGCKALYVGNLHPYVNEVCLQDLFGTVGAVTDVKLVKDKASGQSAGSAFVKYDDHRAAAIALQTINGHCIYGKELRVSWAFQKDKAEDTATHFHIFVGNLSGNVTDPTLLNAFKAVRSCSDARVMWDHATGRSKGYGFVSFRTQEDAERAIQTMNGMVVGQWRVRCGWANHKQETVGEMNAAAVDKADPTNSNVYVGNLSAEVDDGELTRQFSRFGAVSGVKACLKGGYGFVQFCEHTAAVAAIVEMNGRQLGGKTLKCAWGRHHNRAAQPAAPAAPAPVLPPPPINAVAVQGLLRLGMLGGGSPSGAAPRAAGMAGGTLGLPATRGHYMQAGAPGVQLGAGGSEGNPAAYLPGAYPAALYGGQQAAAYCTAYANGVGGGYHLGMAHGAPDPGLGLAGGSVAGGAYHGQPLPAAVPPALFAEQQFLLAASYGAQQLGHAGEGGGKPMGTRMVPSAQAVSEAEFSEHYYSQYYNQP</sequence>
<feature type="domain" description="RRM" evidence="3">
    <location>
        <begin position="11"/>
        <end position="89"/>
    </location>
</feature>